<sequence>MALDVTPRTRIIRRPLPMSTVAFSFLGQSSSGGVVSLGITSMSISMSSILECSGLLLIEHAALLLPLPSSKAVRIFSCSLTLSRLSSMASFSNVLFLFWSCSIFLLFLSISCSSLCSLFLSSLTRLPLSS</sequence>
<evidence type="ECO:0000256" key="1">
    <source>
        <dbReference type="SAM" id="Phobius"/>
    </source>
</evidence>
<dbReference type="AlphaFoldDB" id="A0A6G5AIN7"/>
<keyword evidence="1" id="KW-1133">Transmembrane helix</keyword>
<keyword evidence="1" id="KW-0472">Membrane</keyword>
<organism evidence="2">
    <name type="scientific">Rhipicephalus microplus</name>
    <name type="common">Cattle tick</name>
    <name type="synonym">Boophilus microplus</name>
    <dbReference type="NCBI Taxonomy" id="6941"/>
    <lineage>
        <taxon>Eukaryota</taxon>
        <taxon>Metazoa</taxon>
        <taxon>Ecdysozoa</taxon>
        <taxon>Arthropoda</taxon>
        <taxon>Chelicerata</taxon>
        <taxon>Arachnida</taxon>
        <taxon>Acari</taxon>
        <taxon>Parasitiformes</taxon>
        <taxon>Ixodida</taxon>
        <taxon>Ixodoidea</taxon>
        <taxon>Ixodidae</taxon>
        <taxon>Rhipicephalinae</taxon>
        <taxon>Rhipicephalus</taxon>
        <taxon>Boophilus</taxon>
    </lineage>
</organism>
<evidence type="ECO:0000313" key="2">
    <source>
        <dbReference type="EMBL" id="NIE50106.1"/>
    </source>
</evidence>
<accession>A0A6G5AIN7</accession>
<keyword evidence="1" id="KW-0812">Transmembrane</keyword>
<feature type="transmembrane region" description="Helical" evidence="1">
    <location>
        <begin position="21"/>
        <end position="42"/>
    </location>
</feature>
<dbReference type="EMBL" id="GIKN01007833">
    <property type="protein sequence ID" value="NIE50106.1"/>
    <property type="molecule type" value="Transcribed_RNA"/>
</dbReference>
<reference evidence="2" key="1">
    <citation type="submission" date="2020-03" db="EMBL/GenBank/DDBJ databases">
        <title>A transcriptome and proteome of the tick Rhipicephalus microplus shaped by the genetic composition of its hosts and developmental stage.</title>
        <authorList>
            <person name="Garcia G.R."/>
            <person name="Ribeiro J.M.C."/>
            <person name="Maruyama S.R."/>
            <person name="Gardinasse L.G."/>
            <person name="Nelson K."/>
            <person name="Ferreira B.R."/>
            <person name="Andrade T.G."/>
            <person name="Santos I.K.F.M."/>
        </authorList>
    </citation>
    <scope>NUCLEOTIDE SEQUENCE</scope>
    <source>
        <strain evidence="2">NSGR</strain>
        <tissue evidence="2">Salivary glands</tissue>
    </source>
</reference>
<proteinExistence type="predicted"/>
<feature type="transmembrane region" description="Helical" evidence="1">
    <location>
        <begin position="94"/>
        <end position="120"/>
    </location>
</feature>
<protein>
    <submittedName>
        <fullName evidence="2">Uncharacterized protein</fullName>
    </submittedName>
</protein>
<name>A0A6G5AIN7_RHIMP</name>